<dbReference type="Gene3D" id="1.20.80.10">
    <property type="match status" value="1"/>
</dbReference>
<dbReference type="Pfam" id="PF00887">
    <property type="entry name" value="ACBP"/>
    <property type="match status" value="1"/>
</dbReference>
<evidence type="ECO:0000256" key="6">
    <source>
        <dbReference type="SAM" id="MobiDB-lite"/>
    </source>
</evidence>
<dbReference type="PANTHER" id="PTHR24119">
    <property type="entry name" value="ACYL-COA-BINDING DOMAIN-CONTAINING PROTEIN 6"/>
    <property type="match status" value="1"/>
</dbReference>
<dbReference type="PROSITE" id="PS50088">
    <property type="entry name" value="ANK_REPEAT"/>
    <property type="match status" value="2"/>
</dbReference>
<dbReference type="InterPro" id="IPR002110">
    <property type="entry name" value="Ankyrin_rpt"/>
</dbReference>
<dbReference type="InterPro" id="IPR014352">
    <property type="entry name" value="FERM/acyl-CoA-bd_prot_sf"/>
</dbReference>
<dbReference type="SMART" id="SM00248">
    <property type="entry name" value="ANK"/>
    <property type="match status" value="2"/>
</dbReference>
<evidence type="ECO:0000256" key="1">
    <source>
        <dbReference type="ARBA" id="ARBA00018419"/>
    </source>
</evidence>
<feature type="region of interest" description="Disordered" evidence="6">
    <location>
        <begin position="316"/>
        <end position="335"/>
    </location>
</feature>
<keyword evidence="9" id="KW-1185">Reference proteome</keyword>
<reference evidence="8 9" key="2">
    <citation type="submission" date="2018-11" db="EMBL/GenBank/DDBJ databases">
        <authorList>
            <consortium name="Pathogen Informatics"/>
        </authorList>
    </citation>
    <scope>NUCLEOTIDE SEQUENCE [LARGE SCALE GENOMIC DNA]</scope>
</reference>
<dbReference type="EMBL" id="UYRT01080810">
    <property type="protein sequence ID" value="VDN23424.1"/>
    <property type="molecule type" value="Genomic_DNA"/>
</dbReference>
<sequence>MYVCMYACMYVCMRVCMYVCMYMPDEATAVEQGEEAILGGTLEQIENQFFSAATYLPHAIAEDRISREDQLFFYAHPSKRPGLFDLVRREKFDSWAKLGDMSAEEAMRQYVSKLHSLNVGWDPTRKYNSGFGLRPSTMAEADSSETESSGMSSEQLEWFAALDEGNIEKLKELLSGSTALLEERDENQTESSGMSSEQLEWFAALDEGNIEKLKELLSGSTALLEERDENQLTALHWAADRGKLELVDFLIGAGADVNIQDYGGQTPLHYAVSCSHRNVVELLLKKGADPLIADFEGICVLDVASDPIITRMLEEAIPESSGTKPTEGIKPTEGT</sequence>
<dbReference type="SUPFAM" id="SSF48403">
    <property type="entry name" value="Ankyrin repeat"/>
    <property type="match status" value="1"/>
</dbReference>
<evidence type="ECO:0000256" key="5">
    <source>
        <dbReference type="PROSITE-ProRule" id="PRU00023"/>
    </source>
</evidence>
<dbReference type="OrthoDB" id="10254927at2759"/>
<feature type="repeat" description="ANK" evidence="5">
    <location>
        <begin position="263"/>
        <end position="295"/>
    </location>
</feature>
<dbReference type="InterPro" id="IPR000582">
    <property type="entry name" value="Acyl-CoA-binding_protein"/>
</dbReference>
<evidence type="ECO:0000313" key="10">
    <source>
        <dbReference type="WBParaSite" id="GPUH_0001403801-mRNA-1"/>
    </source>
</evidence>
<proteinExistence type="predicted"/>
<organism evidence="10">
    <name type="scientific">Gongylonema pulchrum</name>
    <dbReference type="NCBI Taxonomy" id="637853"/>
    <lineage>
        <taxon>Eukaryota</taxon>
        <taxon>Metazoa</taxon>
        <taxon>Ecdysozoa</taxon>
        <taxon>Nematoda</taxon>
        <taxon>Chromadorea</taxon>
        <taxon>Rhabditida</taxon>
        <taxon>Spirurina</taxon>
        <taxon>Spiruromorpha</taxon>
        <taxon>Spiruroidea</taxon>
        <taxon>Gongylonematidae</taxon>
        <taxon>Gongylonema</taxon>
    </lineage>
</organism>
<gene>
    <name evidence="8" type="ORF">GPUH_LOCUS14023</name>
</gene>
<dbReference type="PROSITE" id="PS50297">
    <property type="entry name" value="ANK_REP_REGION"/>
    <property type="match status" value="2"/>
</dbReference>
<dbReference type="AlphaFoldDB" id="A0A183DZ82"/>
<dbReference type="PRINTS" id="PR00689">
    <property type="entry name" value="ACOABINDINGP"/>
</dbReference>
<evidence type="ECO:0000256" key="4">
    <source>
        <dbReference type="ARBA" id="ARBA00023121"/>
    </source>
</evidence>
<feature type="repeat" description="ANK" evidence="5">
    <location>
        <begin position="230"/>
        <end position="262"/>
    </location>
</feature>
<dbReference type="SUPFAM" id="SSF47027">
    <property type="entry name" value="Acyl-CoA binding protein"/>
    <property type="match status" value="1"/>
</dbReference>
<reference evidence="10" key="1">
    <citation type="submission" date="2016-06" db="UniProtKB">
        <authorList>
            <consortium name="WormBaseParasite"/>
        </authorList>
    </citation>
    <scope>IDENTIFICATION</scope>
</reference>
<dbReference type="Pfam" id="PF12796">
    <property type="entry name" value="Ank_2"/>
    <property type="match status" value="1"/>
</dbReference>
<dbReference type="InterPro" id="IPR036770">
    <property type="entry name" value="Ankyrin_rpt-contain_sf"/>
</dbReference>
<evidence type="ECO:0000256" key="2">
    <source>
        <dbReference type="ARBA" id="ARBA00022737"/>
    </source>
</evidence>
<evidence type="ECO:0000259" key="7">
    <source>
        <dbReference type="PROSITE" id="PS51228"/>
    </source>
</evidence>
<dbReference type="WBParaSite" id="GPUH_0001403801-mRNA-1">
    <property type="protein sequence ID" value="GPUH_0001403801-mRNA-1"/>
    <property type="gene ID" value="GPUH_0001403801"/>
</dbReference>
<dbReference type="PANTHER" id="PTHR24119:SF0">
    <property type="entry name" value="ACYL-COA-BINDING DOMAIN-CONTAINING PROTEIN 6"/>
    <property type="match status" value="1"/>
</dbReference>
<name>A0A183DZ82_9BILA</name>
<keyword evidence="2" id="KW-0677">Repeat</keyword>
<dbReference type="Proteomes" id="UP000271098">
    <property type="component" value="Unassembled WGS sequence"/>
</dbReference>
<dbReference type="Gene3D" id="1.25.40.20">
    <property type="entry name" value="Ankyrin repeat-containing domain"/>
    <property type="match status" value="1"/>
</dbReference>
<dbReference type="GO" id="GO:0000062">
    <property type="term" value="F:fatty-acyl-CoA binding"/>
    <property type="evidence" value="ECO:0007669"/>
    <property type="project" value="InterPro"/>
</dbReference>
<evidence type="ECO:0000256" key="3">
    <source>
        <dbReference type="ARBA" id="ARBA00023043"/>
    </source>
</evidence>
<dbReference type="PROSITE" id="PS51228">
    <property type="entry name" value="ACB_2"/>
    <property type="match status" value="1"/>
</dbReference>
<keyword evidence="3 5" id="KW-0040">ANK repeat</keyword>
<keyword evidence="4" id="KW-0446">Lipid-binding</keyword>
<feature type="domain" description="ACB" evidence="7">
    <location>
        <begin position="45"/>
        <end position="123"/>
    </location>
</feature>
<dbReference type="InterPro" id="IPR035984">
    <property type="entry name" value="Acyl-CoA-binding_sf"/>
</dbReference>
<protein>
    <recommendedName>
        <fullName evidence="1">Acyl-CoA-binding domain-containing protein 6</fullName>
    </recommendedName>
</protein>
<evidence type="ECO:0000313" key="8">
    <source>
        <dbReference type="EMBL" id="VDN23424.1"/>
    </source>
</evidence>
<accession>A0A183DZ82</accession>
<evidence type="ECO:0000313" key="9">
    <source>
        <dbReference type="Proteomes" id="UP000271098"/>
    </source>
</evidence>